<keyword evidence="1" id="KW-0472">Membrane</keyword>
<keyword evidence="3" id="KW-1185">Reference proteome</keyword>
<feature type="transmembrane region" description="Helical" evidence="1">
    <location>
        <begin position="92"/>
        <end position="110"/>
    </location>
</feature>
<keyword evidence="1" id="KW-1133">Transmembrane helix</keyword>
<name>I2GGJ6_9BACT</name>
<reference evidence="2 3" key="1">
    <citation type="journal article" date="2012" name="J. Bacteriol.">
        <title>Genome Sequence of the Filamentous Bacterium Fibrisoma limi BUZ 3T.</title>
        <authorList>
            <person name="Filippini M."/>
            <person name="Qi W."/>
            <person name="Jaenicke S."/>
            <person name="Goesmann A."/>
            <person name="Smits T.H."/>
            <person name="Bagheri H.C."/>
        </authorList>
    </citation>
    <scope>NUCLEOTIDE SEQUENCE [LARGE SCALE GENOMIC DNA]</scope>
    <source>
        <strain evidence="3">BUZ 3T</strain>
    </source>
</reference>
<proteinExistence type="predicted"/>
<evidence type="ECO:0000256" key="1">
    <source>
        <dbReference type="SAM" id="Phobius"/>
    </source>
</evidence>
<dbReference type="eggNOG" id="ENOG5032S86">
    <property type="taxonomic scope" value="Bacteria"/>
</dbReference>
<accession>I2GGJ6</accession>
<keyword evidence="1" id="KW-0812">Transmembrane</keyword>
<protein>
    <recommendedName>
        <fullName evidence="4">DoxX family protein</fullName>
    </recommendedName>
</protein>
<dbReference type="OrthoDB" id="826196at2"/>
<feature type="transmembrane region" description="Helical" evidence="1">
    <location>
        <begin position="46"/>
        <end position="63"/>
    </location>
</feature>
<feature type="transmembrane region" description="Helical" evidence="1">
    <location>
        <begin position="68"/>
        <end position="86"/>
    </location>
</feature>
<comment type="caution">
    <text evidence="2">The sequence shown here is derived from an EMBL/GenBank/DDBJ whole genome shotgun (WGS) entry which is preliminary data.</text>
</comment>
<dbReference type="STRING" id="1185876.BN8_02080"/>
<dbReference type="AlphaFoldDB" id="I2GGJ6"/>
<dbReference type="RefSeq" id="WP_009281605.1">
    <property type="nucleotide sequence ID" value="NZ_CAIT01000006.1"/>
</dbReference>
<evidence type="ECO:0000313" key="2">
    <source>
        <dbReference type="EMBL" id="CCH53021.1"/>
    </source>
</evidence>
<gene>
    <name evidence="2" type="ORF">BN8_02080</name>
</gene>
<dbReference type="Proteomes" id="UP000009309">
    <property type="component" value="Unassembled WGS sequence"/>
</dbReference>
<evidence type="ECO:0008006" key="4">
    <source>
        <dbReference type="Google" id="ProtNLM"/>
    </source>
</evidence>
<organism evidence="2 3">
    <name type="scientific">Fibrisoma limi BUZ 3</name>
    <dbReference type="NCBI Taxonomy" id="1185876"/>
    <lineage>
        <taxon>Bacteria</taxon>
        <taxon>Pseudomonadati</taxon>
        <taxon>Bacteroidota</taxon>
        <taxon>Cytophagia</taxon>
        <taxon>Cytophagales</taxon>
        <taxon>Spirosomataceae</taxon>
        <taxon>Fibrisoma</taxon>
    </lineage>
</organism>
<dbReference type="EMBL" id="CAIT01000006">
    <property type="protein sequence ID" value="CCH53021.1"/>
    <property type="molecule type" value="Genomic_DNA"/>
</dbReference>
<sequence length="116" mass="12812">MIKTVISVLLLAISAFLSIKHGWDAFQPANAEQTKMMADLGISKAIMPFFGVFSIIIGLMLLFPQTFFIGNVLNAVTIVLIMALSLRAGNSTMALMEIPFLAMPLALIWLKYPFKF</sequence>
<evidence type="ECO:0000313" key="3">
    <source>
        <dbReference type="Proteomes" id="UP000009309"/>
    </source>
</evidence>